<keyword evidence="1" id="KW-1133">Transmembrane helix</keyword>
<keyword evidence="1" id="KW-0472">Membrane</keyword>
<dbReference type="OrthoDB" id="2716688at2"/>
<evidence type="ECO:0000313" key="3">
    <source>
        <dbReference type="Proteomes" id="UP000021053"/>
    </source>
</evidence>
<gene>
    <name evidence="2" type="ORF">CryarDRAFT_3373</name>
</gene>
<keyword evidence="3" id="KW-1185">Reference proteome</keyword>
<accession>A0A010YPV8</accession>
<feature type="transmembrane region" description="Helical" evidence="1">
    <location>
        <begin position="177"/>
        <end position="196"/>
    </location>
</feature>
<dbReference type="RefSeq" id="WP_035863368.1">
    <property type="nucleotide sequence ID" value="NZ_KK073874.1"/>
</dbReference>
<dbReference type="AlphaFoldDB" id="A0A010YPV8"/>
<feature type="transmembrane region" description="Helical" evidence="1">
    <location>
        <begin position="132"/>
        <end position="157"/>
    </location>
</feature>
<organism evidence="2 3">
    <name type="scientific">Cryptosporangium arvum DSM 44712</name>
    <dbReference type="NCBI Taxonomy" id="927661"/>
    <lineage>
        <taxon>Bacteria</taxon>
        <taxon>Bacillati</taxon>
        <taxon>Actinomycetota</taxon>
        <taxon>Actinomycetes</taxon>
        <taxon>Cryptosporangiales</taxon>
        <taxon>Cryptosporangiaceae</taxon>
        <taxon>Cryptosporangium</taxon>
    </lineage>
</organism>
<dbReference type="HOGENOM" id="CLU_087604_0_0_11"/>
<proteinExistence type="predicted"/>
<comment type="caution">
    <text evidence="2">The sequence shown here is derived from an EMBL/GenBank/DDBJ whole genome shotgun (WGS) entry which is preliminary data.</text>
</comment>
<evidence type="ECO:0000256" key="1">
    <source>
        <dbReference type="SAM" id="Phobius"/>
    </source>
</evidence>
<sequence>MFDDLRQRMAAKRVRPGDGRPLERFRWWQLFTGRKLFSLQVGETAYAVDVRLTGKQAGDDGMAHLFVNGRHQARSRMPAAFPVAGGTIQVAQSTVGLKRAHYVTTQGGEYLLTPDPRSVIGRRLRFAREHRVLSRWIAAFSVVALVCGLGINLVQLLEPILGVPPIVERFGRFESPIDLPVWVNVALGAAATLGAVERSWRLRHNWLDSLGT</sequence>
<name>A0A010YPV8_9ACTN</name>
<dbReference type="Proteomes" id="UP000021053">
    <property type="component" value="Unassembled WGS sequence"/>
</dbReference>
<keyword evidence="1" id="KW-0812">Transmembrane</keyword>
<dbReference type="EMBL" id="JFBT01000001">
    <property type="protein sequence ID" value="EXG82215.1"/>
    <property type="molecule type" value="Genomic_DNA"/>
</dbReference>
<evidence type="ECO:0000313" key="2">
    <source>
        <dbReference type="EMBL" id="EXG82215.1"/>
    </source>
</evidence>
<reference evidence="2 3" key="1">
    <citation type="submission" date="2013-07" db="EMBL/GenBank/DDBJ databases">
        <authorList>
            <consortium name="DOE Joint Genome Institute"/>
            <person name="Eisen J."/>
            <person name="Huntemann M."/>
            <person name="Han J."/>
            <person name="Chen A."/>
            <person name="Kyrpides N."/>
            <person name="Mavromatis K."/>
            <person name="Markowitz V."/>
            <person name="Palaniappan K."/>
            <person name="Ivanova N."/>
            <person name="Schaumberg A."/>
            <person name="Pati A."/>
            <person name="Liolios K."/>
            <person name="Nordberg H.P."/>
            <person name="Cantor M.N."/>
            <person name="Hua S.X."/>
            <person name="Woyke T."/>
        </authorList>
    </citation>
    <scope>NUCLEOTIDE SEQUENCE [LARGE SCALE GENOMIC DNA]</scope>
    <source>
        <strain evidence="2 3">DSM 44712</strain>
    </source>
</reference>
<protein>
    <submittedName>
        <fullName evidence="2">Uncharacterized protein</fullName>
    </submittedName>
</protein>